<accession>A0A8A4TFP9</accession>
<reference evidence="1" key="1">
    <citation type="submission" date="2021-03" db="EMBL/GenBank/DDBJ databases">
        <title>Acanthopleuribacteraceae sp. M133.</title>
        <authorList>
            <person name="Wang G."/>
        </authorList>
    </citation>
    <scope>NUCLEOTIDE SEQUENCE</scope>
    <source>
        <strain evidence="1">M133</strain>
    </source>
</reference>
<evidence type="ECO:0008006" key="3">
    <source>
        <dbReference type="Google" id="ProtNLM"/>
    </source>
</evidence>
<organism evidence="1 2">
    <name type="scientific">Sulfidibacter corallicola</name>
    <dbReference type="NCBI Taxonomy" id="2818388"/>
    <lineage>
        <taxon>Bacteria</taxon>
        <taxon>Pseudomonadati</taxon>
        <taxon>Acidobacteriota</taxon>
        <taxon>Holophagae</taxon>
        <taxon>Acanthopleuribacterales</taxon>
        <taxon>Acanthopleuribacteraceae</taxon>
        <taxon>Sulfidibacter</taxon>
    </lineage>
</organism>
<sequence length="320" mass="36150">MISLLLTILFAQQVEFEAQPKILLEKTGLDFERMSVSADRLFVPDEGNSAVLVFDKSGKQLAMLQAASGAKLQLPHQVTWVEADQRVYVYDSAVRQFFVWDANFQPVNRMATNFDVLFEVGRLIQVGGGFAAPVSLVKEKFLVGRFDAQFQPIRYGYEIMNRQLTKMSPVLRRSFLARVKSQGGERLLVMQSLSPSVAVFDTNLSATNTFTLSPRGWTDANMRKLKKVSKNPRELQKLQETFSEVVSLFAVGEDMFLVGFRNIRSRSLISYQCYNAETGQPQGISFDTAFRLVAVHGDTGYYQDPASSKPELYPIRVVRR</sequence>
<gene>
    <name evidence="1" type="ORF">J3U87_18470</name>
</gene>
<dbReference type="Proteomes" id="UP000663929">
    <property type="component" value="Chromosome"/>
</dbReference>
<dbReference type="KEGG" id="scor:J3U87_18470"/>
<dbReference type="EMBL" id="CP071793">
    <property type="protein sequence ID" value="QTD47581.1"/>
    <property type="molecule type" value="Genomic_DNA"/>
</dbReference>
<keyword evidence="2" id="KW-1185">Reference proteome</keyword>
<dbReference type="Gene3D" id="2.120.10.30">
    <property type="entry name" value="TolB, C-terminal domain"/>
    <property type="match status" value="1"/>
</dbReference>
<evidence type="ECO:0000313" key="1">
    <source>
        <dbReference type="EMBL" id="QTD47581.1"/>
    </source>
</evidence>
<dbReference type="RefSeq" id="WP_237377250.1">
    <property type="nucleotide sequence ID" value="NZ_CP071793.1"/>
</dbReference>
<protein>
    <recommendedName>
        <fullName evidence="3">6-bladed beta-propeller protein</fullName>
    </recommendedName>
</protein>
<dbReference type="SUPFAM" id="SSF63825">
    <property type="entry name" value="YWTD domain"/>
    <property type="match status" value="1"/>
</dbReference>
<name>A0A8A4TFP9_SULCO</name>
<proteinExistence type="predicted"/>
<evidence type="ECO:0000313" key="2">
    <source>
        <dbReference type="Proteomes" id="UP000663929"/>
    </source>
</evidence>
<dbReference type="AlphaFoldDB" id="A0A8A4TFP9"/>
<dbReference type="InterPro" id="IPR011042">
    <property type="entry name" value="6-blade_b-propeller_TolB-like"/>
</dbReference>